<name>A0AAE1FCL3_PETCI</name>
<dbReference type="Proteomes" id="UP001286313">
    <property type="component" value="Unassembled WGS sequence"/>
</dbReference>
<comment type="caution">
    <text evidence="2">The sequence shown here is derived from an EMBL/GenBank/DDBJ whole genome shotgun (WGS) entry which is preliminary data.</text>
</comment>
<protein>
    <submittedName>
        <fullName evidence="2">Uncharacterized protein</fullName>
    </submittedName>
</protein>
<feature type="compositionally biased region" description="Polar residues" evidence="1">
    <location>
        <begin position="258"/>
        <end position="272"/>
    </location>
</feature>
<dbReference type="AlphaFoldDB" id="A0AAE1FCL3"/>
<feature type="compositionally biased region" description="Low complexity" evidence="1">
    <location>
        <begin position="28"/>
        <end position="50"/>
    </location>
</feature>
<feature type="region of interest" description="Disordered" evidence="1">
    <location>
        <begin position="1"/>
        <end position="90"/>
    </location>
</feature>
<feature type="compositionally biased region" description="Low complexity" evidence="1">
    <location>
        <begin position="66"/>
        <end position="79"/>
    </location>
</feature>
<feature type="compositionally biased region" description="Polar residues" evidence="1">
    <location>
        <begin position="163"/>
        <end position="176"/>
    </location>
</feature>
<evidence type="ECO:0000313" key="3">
    <source>
        <dbReference type="Proteomes" id="UP001286313"/>
    </source>
</evidence>
<keyword evidence="3" id="KW-1185">Reference proteome</keyword>
<organism evidence="2 3">
    <name type="scientific">Petrolisthes cinctipes</name>
    <name type="common">Flat porcelain crab</name>
    <dbReference type="NCBI Taxonomy" id="88211"/>
    <lineage>
        <taxon>Eukaryota</taxon>
        <taxon>Metazoa</taxon>
        <taxon>Ecdysozoa</taxon>
        <taxon>Arthropoda</taxon>
        <taxon>Crustacea</taxon>
        <taxon>Multicrustacea</taxon>
        <taxon>Malacostraca</taxon>
        <taxon>Eumalacostraca</taxon>
        <taxon>Eucarida</taxon>
        <taxon>Decapoda</taxon>
        <taxon>Pleocyemata</taxon>
        <taxon>Anomura</taxon>
        <taxon>Galatheoidea</taxon>
        <taxon>Porcellanidae</taxon>
        <taxon>Petrolisthes</taxon>
    </lineage>
</organism>
<proteinExistence type="predicted"/>
<gene>
    <name evidence="2" type="ORF">Pcinc_023017</name>
</gene>
<sequence length="291" mass="30665">MSAPPPTPRKHTTKPSDQPVEPCPTITPSAASSLPNLRPSLSSTTPSLISVAPPVSSDAPESNNLPSFASSFSTHSFHPPCDPPLPVPSVLGSYEQASHFIFASVGNRHKRRGSVTPDVHTPYAAPPGRRRSPQQDISPVPGSSVRGPNIRSSFGTHAAGPTPGQSSSPDTRTSAVHSAGALYSISTPALRTAHSVPCQSPSTSRDTQGPTPSSRKTAQKGKNICTPPATWHDPSKLSRGKAKNKRPPPLPIPLQPEVNLTPTQLVTIDTSPPSYPNDYIHNLTPTSHNYA</sequence>
<feature type="region of interest" description="Disordered" evidence="1">
    <location>
        <begin position="191"/>
        <end position="291"/>
    </location>
</feature>
<feature type="compositionally biased region" description="Polar residues" evidence="1">
    <location>
        <begin position="197"/>
        <end position="216"/>
    </location>
</feature>
<accession>A0AAE1FCL3</accession>
<feature type="region of interest" description="Disordered" evidence="1">
    <location>
        <begin position="109"/>
        <end position="176"/>
    </location>
</feature>
<dbReference type="EMBL" id="JAWQEG010002457">
    <property type="protein sequence ID" value="KAK3871859.1"/>
    <property type="molecule type" value="Genomic_DNA"/>
</dbReference>
<evidence type="ECO:0000313" key="2">
    <source>
        <dbReference type="EMBL" id="KAK3871859.1"/>
    </source>
</evidence>
<reference evidence="2" key="1">
    <citation type="submission" date="2023-10" db="EMBL/GenBank/DDBJ databases">
        <title>Genome assemblies of two species of porcelain crab, Petrolisthes cinctipes and Petrolisthes manimaculis (Anomura: Porcellanidae).</title>
        <authorList>
            <person name="Angst P."/>
        </authorList>
    </citation>
    <scope>NUCLEOTIDE SEQUENCE</scope>
    <source>
        <strain evidence="2">PB745_01</strain>
        <tissue evidence="2">Gill</tissue>
    </source>
</reference>
<evidence type="ECO:0000256" key="1">
    <source>
        <dbReference type="SAM" id="MobiDB-lite"/>
    </source>
</evidence>